<organism evidence="1 2">
    <name type="scientific">Nitrosotalea devaniterrae</name>
    <dbReference type="NCBI Taxonomy" id="1078905"/>
    <lineage>
        <taxon>Archaea</taxon>
        <taxon>Nitrososphaerota</taxon>
        <taxon>Nitrososphaeria</taxon>
        <taxon>Nitrosotaleales</taxon>
        <taxon>Nitrosotaleaceae</taxon>
        <taxon>Nitrosotalea</taxon>
    </lineage>
</organism>
<dbReference type="AlphaFoldDB" id="A0A128A408"/>
<protein>
    <submittedName>
        <fullName evidence="1">Uncharacterized protein</fullName>
    </submittedName>
</protein>
<dbReference type="Proteomes" id="UP000196239">
    <property type="component" value="Chromosome 1"/>
</dbReference>
<evidence type="ECO:0000313" key="2">
    <source>
        <dbReference type="Proteomes" id="UP000196239"/>
    </source>
</evidence>
<proteinExistence type="predicted"/>
<dbReference type="EMBL" id="LN890280">
    <property type="protein sequence ID" value="CUR52093.1"/>
    <property type="molecule type" value="Genomic_DNA"/>
</dbReference>
<accession>A0A128A408</accession>
<name>A0A128A408_9ARCH</name>
<sequence length="42" mass="4826">MPHSKELEQDEVQTICRTQDVTILQNKQSGTFGEHTIHDFAI</sequence>
<gene>
    <name evidence="1" type="ORF">NDEV_1328</name>
</gene>
<dbReference type="KEGG" id="ndv:NDEV_1328"/>
<evidence type="ECO:0000313" key="1">
    <source>
        <dbReference type="EMBL" id="CUR52093.1"/>
    </source>
</evidence>
<keyword evidence="2" id="KW-1185">Reference proteome</keyword>
<reference evidence="2" key="1">
    <citation type="submission" date="2015-10" db="EMBL/GenBank/DDBJ databases">
        <authorList>
            <person name="Lehtovirta-Morley L.E."/>
            <person name="Vieille C."/>
        </authorList>
    </citation>
    <scope>NUCLEOTIDE SEQUENCE [LARGE SCALE GENOMIC DNA]</scope>
</reference>